<dbReference type="Proteomes" id="UP001143309">
    <property type="component" value="Unassembled WGS sequence"/>
</dbReference>
<evidence type="ECO:0000313" key="2">
    <source>
        <dbReference type="EMBL" id="GLK78722.1"/>
    </source>
</evidence>
<sequence length="215" mass="22004">MSGRLSFRVSTAMIVGAYAVIAGVLVLALGGNLLQAASTYTPQMSWLMPEATGARIAALKAAGRADVASLYALVAALSWGLIGALAAGGFAWGALNKGETVIGVDKALTYVAVLSGLYALSTGMTMAVHALHVTLPPGGLSAVPALWFATMIPSAAILARIAGMVMHDLGALIAIAIDAEPKRLSELVATVEARRGAESLEARVARLIARRAPRS</sequence>
<accession>A0A9W6JK72</accession>
<feature type="transmembrane region" description="Helical" evidence="1">
    <location>
        <begin position="140"/>
        <end position="159"/>
    </location>
</feature>
<evidence type="ECO:0000256" key="1">
    <source>
        <dbReference type="SAM" id="Phobius"/>
    </source>
</evidence>
<gene>
    <name evidence="2" type="ORF">GCM10008174_04630</name>
</gene>
<reference evidence="2" key="1">
    <citation type="journal article" date="2014" name="Int. J. Syst. Evol. Microbiol.">
        <title>Complete genome sequence of Corynebacterium casei LMG S-19264T (=DSM 44701T), isolated from a smear-ripened cheese.</title>
        <authorList>
            <consortium name="US DOE Joint Genome Institute (JGI-PGF)"/>
            <person name="Walter F."/>
            <person name="Albersmeier A."/>
            <person name="Kalinowski J."/>
            <person name="Ruckert C."/>
        </authorList>
    </citation>
    <scope>NUCLEOTIDE SEQUENCE</scope>
    <source>
        <strain evidence="2">VKM B-2748</strain>
    </source>
</reference>
<proteinExistence type="predicted"/>
<name>A0A9W6JK72_9HYPH</name>
<feature type="transmembrane region" description="Helical" evidence="1">
    <location>
        <begin position="12"/>
        <end position="34"/>
    </location>
</feature>
<evidence type="ECO:0000313" key="3">
    <source>
        <dbReference type="Proteomes" id="UP001143309"/>
    </source>
</evidence>
<keyword evidence="1" id="KW-0812">Transmembrane</keyword>
<dbReference type="RefSeq" id="WP_271199228.1">
    <property type="nucleotide sequence ID" value="NZ_BSFL01000001.1"/>
</dbReference>
<organism evidence="2 3">
    <name type="scientific">Methylopila turkensis</name>
    <dbReference type="NCBI Taxonomy" id="1437816"/>
    <lineage>
        <taxon>Bacteria</taxon>
        <taxon>Pseudomonadati</taxon>
        <taxon>Pseudomonadota</taxon>
        <taxon>Alphaproteobacteria</taxon>
        <taxon>Hyphomicrobiales</taxon>
        <taxon>Methylopilaceae</taxon>
        <taxon>Methylopila</taxon>
    </lineage>
</organism>
<keyword evidence="3" id="KW-1185">Reference proteome</keyword>
<dbReference type="AlphaFoldDB" id="A0A9W6JK72"/>
<keyword evidence="1" id="KW-1133">Transmembrane helix</keyword>
<feature type="transmembrane region" description="Helical" evidence="1">
    <location>
        <begin position="107"/>
        <end position="128"/>
    </location>
</feature>
<dbReference type="EMBL" id="BSFL01000001">
    <property type="protein sequence ID" value="GLK78722.1"/>
    <property type="molecule type" value="Genomic_DNA"/>
</dbReference>
<reference evidence="2" key="2">
    <citation type="submission" date="2023-01" db="EMBL/GenBank/DDBJ databases">
        <authorList>
            <person name="Sun Q."/>
            <person name="Evtushenko L."/>
        </authorList>
    </citation>
    <scope>NUCLEOTIDE SEQUENCE</scope>
    <source>
        <strain evidence="2">VKM B-2748</strain>
    </source>
</reference>
<comment type="caution">
    <text evidence="2">The sequence shown here is derived from an EMBL/GenBank/DDBJ whole genome shotgun (WGS) entry which is preliminary data.</text>
</comment>
<feature type="transmembrane region" description="Helical" evidence="1">
    <location>
        <begin position="70"/>
        <end position="95"/>
    </location>
</feature>
<protein>
    <submittedName>
        <fullName evidence="2">Uncharacterized protein</fullName>
    </submittedName>
</protein>
<keyword evidence="1" id="KW-0472">Membrane</keyword>